<dbReference type="Proteomes" id="UP001331515">
    <property type="component" value="Unassembled WGS sequence"/>
</dbReference>
<reference evidence="1 2" key="1">
    <citation type="journal article" date="2023" name="Mol. Biol. Evol.">
        <title>Genomics of Secondarily Temperate Adaptation in the Only Non-Antarctic Icefish.</title>
        <authorList>
            <person name="Rivera-Colon A.G."/>
            <person name="Rayamajhi N."/>
            <person name="Minhas B.F."/>
            <person name="Madrigal G."/>
            <person name="Bilyk K.T."/>
            <person name="Yoon V."/>
            <person name="Hune M."/>
            <person name="Gregory S."/>
            <person name="Cheng C.H.C."/>
            <person name="Catchen J.M."/>
        </authorList>
    </citation>
    <scope>NUCLEOTIDE SEQUENCE [LARGE SCALE GENOMIC DNA]</scope>
    <source>
        <tissue evidence="1">White muscle</tissue>
    </source>
</reference>
<dbReference type="EMBL" id="JAURVH010001529">
    <property type="protein sequence ID" value="KAK5908800.1"/>
    <property type="molecule type" value="Genomic_DNA"/>
</dbReference>
<protein>
    <submittedName>
        <fullName evidence="1">Uncharacterized protein</fullName>
    </submittedName>
</protein>
<evidence type="ECO:0000313" key="2">
    <source>
        <dbReference type="Proteomes" id="UP001331515"/>
    </source>
</evidence>
<accession>A0AAN8CT54</accession>
<proteinExistence type="predicted"/>
<gene>
    <name evidence="1" type="ORF">CgunFtcFv8_016827</name>
</gene>
<comment type="caution">
    <text evidence="1">The sequence shown here is derived from an EMBL/GenBank/DDBJ whole genome shotgun (WGS) entry which is preliminary data.</text>
</comment>
<evidence type="ECO:0000313" key="1">
    <source>
        <dbReference type="EMBL" id="KAK5908800.1"/>
    </source>
</evidence>
<keyword evidence="2" id="KW-1185">Reference proteome</keyword>
<name>A0AAN8CT54_CHAGU</name>
<dbReference type="AlphaFoldDB" id="A0AAN8CT54"/>
<sequence>MAVVVPQREKRSGCDGAAAADRLRRSGCDGAAAADRLRRSGCDGAAAADRLRRSGCSRLLCFPMGKLRFPAETVTG</sequence>
<organism evidence="1 2">
    <name type="scientific">Champsocephalus gunnari</name>
    <name type="common">Mackerel icefish</name>
    <dbReference type="NCBI Taxonomy" id="52237"/>
    <lineage>
        <taxon>Eukaryota</taxon>
        <taxon>Metazoa</taxon>
        <taxon>Chordata</taxon>
        <taxon>Craniata</taxon>
        <taxon>Vertebrata</taxon>
        <taxon>Euteleostomi</taxon>
        <taxon>Actinopterygii</taxon>
        <taxon>Neopterygii</taxon>
        <taxon>Teleostei</taxon>
        <taxon>Neoteleostei</taxon>
        <taxon>Acanthomorphata</taxon>
        <taxon>Eupercaria</taxon>
        <taxon>Perciformes</taxon>
        <taxon>Notothenioidei</taxon>
        <taxon>Channichthyidae</taxon>
        <taxon>Champsocephalus</taxon>
    </lineage>
</organism>